<feature type="domain" description="Alcohol dehydrogenase iron-type/glycerol dehydrogenase GldA" evidence="3">
    <location>
        <begin position="60"/>
        <end position="170"/>
    </location>
</feature>
<evidence type="ECO:0000256" key="1">
    <source>
        <dbReference type="ARBA" id="ARBA00023002"/>
    </source>
</evidence>
<name>A0A0A2VUY8_BEABA</name>
<feature type="region of interest" description="Disordered" evidence="2">
    <location>
        <begin position="1"/>
        <end position="59"/>
    </location>
</feature>
<keyword evidence="1" id="KW-0560">Oxidoreductase</keyword>
<dbReference type="HOGENOM" id="CLU_054242_0_0_1"/>
<dbReference type="GO" id="GO:0016491">
    <property type="term" value="F:oxidoreductase activity"/>
    <property type="evidence" value="ECO:0007669"/>
    <property type="project" value="UniProtKB-KW"/>
</dbReference>
<evidence type="ECO:0000256" key="2">
    <source>
        <dbReference type="SAM" id="MobiDB-lite"/>
    </source>
</evidence>
<dbReference type="EMBL" id="ANFO01000186">
    <property type="protein sequence ID" value="KGQ11691.1"/>
    <property type="molecule type" value="Genomic_DNA"/>
</dbReference>
<protein>
    <submittedName>
        <fullName evidence="4">Maleylacetate reductase</fullName>
    </submittedName>
</protein>
<dbReference type="SUPFAM" id="SSF56796">
    <property type="entry name" value="Dehydroquinate synthase-like"/>
    <property type="match status" value="1"/>
</dbReference>
<dbReference type="eggNOG" id="KOG3857">
    <property type="taxonomic scope" value="Eukaryota"/>
</dbReference>
<feature type="compositionally biased region" description="Low complexity" evidence="2">
    <location>
        <begin position="224"/>
        <end position="233"/>
    </location>
</feature>
<dbReference type="AlphaFoldDB" id="A0A0A2VUY8"/>
<dbReference type="OrthoDB" id="3360544at2759"/>
<reference evidence="4 5" key="1">
    <citation type="submission" date="2012-10" db="EMBL/GenBank/DDBJ databases">
        <title>Genome sequencing and analysis of entomopathogenic fungi Beauveria bassiana D1-5.</title>
        <authorList>
            <person name="Li Q."/>
            <person name="Wang L."/>
            <person name="Zhang Z."/>
            <person name="Wang Q."/>
            <person name="Ren J."/>
            <person name="Wang M."/>
            <person name="Xu W."/>
            <person name="Wang J."/>
            <person name="Lu Y."/>
            <person name="Du Q."/>
            <person name="Sun Z."/>
        </authorList>
    </citation>
    <scope>NUCLEOTIDE SEQUENCE [LARGE SCALE GENOMIC DNA]</scope>
    <source>
        <strain evidence="4 5">D1-5</strain>
    </source>
</reference>
<sequence>MNTKSPSAATAASAPSAVSPDHGPRKVSSSNRPAVKNDHNSRRAHSKSPSSSSASAPRSHVVYGPGTIVRLPNELARLHLTSPLIVVSPSRMATARHIQALIPNLDSHLLDSALVNVKAHIVDDAIERVTERDCVISVGGTSAVGLARAISIRKAIPHICIPTTYSGSEVLHLFDCDVPIPTGQPDGGAGSAAASRRPSISRRSIGSPPSDARSRTSGSKHSSRQSVVSVASQNAKQRVKPAVIIYDEELTASVSKRILIPANTTGRQQWPDDGQSPPSKWSFMQLPGL</sequence>
<evidence type="ECO:0000313" key="4">
    <source>
        <dbReference type="EMBL" id="KGQ11691.1"/>
    </source>
</evidence>
<feature type="region of interest" description="Disordered" evidence="2">
    <location>
        <begin position="264"/>
        <end position="289"/>
    </location>
</feature>
<feature type="compositionally biased region" description="Low complexity" evidence="2">
    <location>
        <begin position="1"/>
        <end position="20"/>
    </location>
</feature>
<evidence type="ECO:0000313" key="5">
    <source>
        <dbReference type="Proteomes" id="UP000030106"/>
    </source>
</evidence>
<feature type="compositionally biased region" description="Low complexity" evidence="2">
    <location>
        <begin position="47"/>
        <end position="59"/>
    </location>
</feature>
<feature type="compositionally biased region" description="Low complexity" evidence="2">
    <location>
        <begin position="191"/>
        <end position="211"/>
    </location>
</feature>
<dbReference type="Pfam" id="PF00465">
    <property type="entry name" value="Fe-ADH"/>
    <property type="match status" value="1"/>
</dbReference>
<evidence type="ECO:0000259" key="3">
    <source>
        <dbReference type="Pfam" id="PF00465"/>
    </source>
</evidence>
<dbReference type="InterPro" id="IPR001670">
    <property type="entry name" value="ADH_Fe/GldA"/>
</dbReference>
<feature type="region of interest" description="Disordered" evidence="2">
    <location>
        <begin position="184"/>
        <end position="233"/>
    </location>
</feature>
<dbReference type="GO" id="GO:0046872">
    <property type="term" value="F:metal ion binding"/>
    <property type="evidence" value="ECO:0007669"/>
    <property type="project" value="InterPro"/>
</dbReference>
<dbReference type="Proteomes" id="UP000030106">
    <property type="component" value="Unassembled WGS sequence"/>
</dbReference>
<proteinExistence type="predicted"/>
<accession>A0A0A2VUY8</accession>
<comment type="caution">
    <text evidence="4">The sequence shown here is derived from an EMBL/GenBank/DDBJ whole genome shotgun (WGS) entry which is preliminary data.</text>
</comment>
<gene>
    <name evidence="4" type="ORF">BBAD15_g2562</name>
</gene>
<dbReference type="STRING" id="1245745.A0A0A2VUY8"/>
<dbReference type="Gene3D" id="3.40.50.1970">
    <property type="match status" value="1"/>
</dbReference>
<organism evidence="4 5">
    <name type="scientific">Beauveria bassiana D1-5</name>
    <dbReference type="NCBI Taxonomy" id="1245745"/>
    <lineage>
        <taxon>Eukaryota</taxon>
        <taxon>Fungi</taxon>
        <taxon>Dikarya</taxon>
        <taxon>Ascomycota</taxon>
        <taxon>Pezizomycotina</taxon>
        <taxon>Sordariomycetes</taxon>
        <taxon>Hypocreomycetidae</taxon>
        <taxon>Hypocreales</taxon>
        <taxon>Cordycipitaceae</taxon>
        <taxon>Beauveria</taxon>
    </lineage>
</organism>